<feature type="transmembrane region" description="Helical" evidence="1">
    <location>
        <begin position="53"/>
        <end position="72"/>
    </location>
</feature>
<keyword evidence="4" id="KW-1185">Reference proteome</keyword>
<dbReference type="EMBL" id="JAAOCP010000009">
    <property type="protein sequence ID" value="MBJ7639362.1"/>
    <property type="molecule type" value="Genomic_DNA"/>
</dbReference>
<dbReference type="Proteomes" id="UP000808038">
    <property type="component" value="Unassembled WGS sequence"/>
</dbReference>
<comment type="caution">
    <text evidence="3">The sequence shown here is derived from an EMBL/GenBank/DDBJ whole genome shotgun (WGS) entry which is preliminary data.</text>
</comment>
<evidence type="ECO:0000256" key="1">
    <source>
        <dbReference type="SAM" id="Phobius"/>
    </source>
</evidence>
<reference evidence="3 4" key="2">
    <citation type="journal article" date="2021" name="Int. J. Food Microbiol.">
        <title>Safety demonstration of a microbial species for use in the food chain: Weissella confusa.</title>
        <authorList>
            <person name="Bourdichon F."/>
            <person name="Patrone V."/>
            <person name="Fontana A."/>
            <person name="Milani G."/>
            <person name="Morelli L."/>
        </authorList>
    </citation>
    <scope>NUCLEOTIDE SEQUENCE [LARGE SCALE GENOMIC DNA]</scope>
    <source>
        <strain evidence="2">CCUG 30943</strain>
        <strain evidence="3 4">CCUG 43002</strain>
    </source>
</reference>
<gene>
    <name evidence="3" type="ORF">HAU20_08200</name>
    <name evidence="2" type="ORF">HAU43_07755</name>
</gene>
<evidence type="ECO:0000313" key="2">
    <source>
        <dbReference type="EMBL" id="MBJ7632978.1"/>
    </source>
</evidence>
<dbReference type="EMBL" id="JAAOCX010000009">
    <property type="protein sequence ID" value="MBJ7632978.1"/>
    <property type="molecule type" value="Genomic_DNA"/>
</dbReference>
<name>A0A413FS81_WEICO</name>
<evidence type="ECO:0000313" key="4">
    <source>
        <dbReference type="Proteomes" id="UP000728106"/>
    </source>
</evidence>
<dbReference type="RefSeq" id="WP_003610030.1">
    <property type="nucleotide sequence ID" value="NZ_ALXH01000075.1"/>
</dbReference>
<keyword evidence="1" id="KW-1133">Transmembrane helix</keyword>
<dbReference type="Proteomes" id="UP000728106">
    <property type="component" value="Unassembled WGS sequence"/>
</dbReference>
<protein>
    <submittedName>
        <fullName evidence="3">Uncharacterized protein</fullName>
    </submittedName>
</protein>
<reference evidence="3" key="1">
    <citation type="submission" date="2020-02" db="EMBL/GenBank/DDBJ databases">
        <authorList>
            <person name="Fontana A."/>
            <person name="Patrone V."/>
            <person name="Morelli L."/>
        </authorList>
    </citation>
    <scope>NUCLEOTIDE SEQUENCE</scope>
    <source>
        <strain evidence="2">CCUG 30943</strain>
        <strain evidence="3">CCUG 43002</strain>
    </source>
</reference>
<evidence type="ECO:0000313" key="3">
    <source>
        <dbReference type="EMBL" id="MBJ7639362.1"/>
    </source>
</evidence>
<keyword evidence="1" id="KW-0472">Membrane</keyword>
<dbReference type="AlphaFoldDB" id="A0A413FS81"/>
<dbReference type="GeneID" id="57978698"/>
<keyword evidence="1" id="KW-0812">Transmembrane</keyword>
<accession>A0A413FS81</accession>
<proteinExistence type="predicted"/>
<organism evidence="3 4">
    <name type="scientific">Weissella confusa</name>
    <name type="common">Lactobacillus confusus</name>
    <dbReference type="NCBI Taxonomy" id="1583"/>
    <lineage>
        <taxon>Bacteria</taxon>
        <taxon>Bacillati</taxon>
        <taxon>Bacillota</taxon>
        <taxon>Bacilli</taxon>
        <taxon>Lactobacillales</taxon>
        <taxon>Lactobacillaceae</taxon>
        <taxon>Weissella</taxon>
    </lineage>
</organism>
<feature type="transmembrane region" description="Helical" evidence="1">
    <location>
        <begin position="20"/>
        <end position="41"/>
    </location>
</feature>
<sequence length="96" mass="10551">MVHCLNELTFWSKGLQLTTVGWLVGFLLTLSWVKLIASPAVRRAIRTKSSVAARLAALFVVSVSYVAMLSSYTASHYTIVVRHEVGALQASVRETD</sequence>